<dbReference type="EMBL" id="MU128914">
    <property type="protein sequence ID" value="KAF9520000.1"/>
    <property type="molecule type" value="Genomic_DNA"/>
</dbReference>
<dbReference type="InterPro" id="IPR036412">
    <property type="entry name" value="HAD-like_sf"/>
</dbReference>
<dbReference type="Pfam" id="PF03031">
    <property type="entry name" value="NIF"/>
    <property type="match status" value="1"/>
</dbReference>
<dbReference type="Gene3D" id="3.10.20.90">
    <property type="entry name" value="Phosphatidylinositol 3-kinase Catalytic Subunit, Chain A, domain 1"/>
    <property type="match status" value="1"/>
</dbReference>
<dbReference type="SUPFAM" id="SSF54236">
    <property type="entry name" value="Ubiquitin-like"/>
    <property type="match status" value="1"/>
</dbReference>
<accession>A0A9P6E2B8</accession>
<comment type="caution">
    <text evidence="2">The sequence shown here is derived from an EMBL/GenBank/DDBJ whole genome shotgun (WGS) entry which is preliminary data.</text>
</comment>
<dbReference type="PANTHER" id="PTHR48493:SF1">
    <property type="entry name" value="UBIQUITIN-LIKE DOMAIN-CONTAINING CTD PHOSPHATASE 1"/>
    <property type="match status" value="1"/>
</dbReference>
<evidence type="ECO:0000259" key="1">
    <source>
        <dbReference type="PROSITE" id="PS50053"/>
    </source>
</evidence>
<gene>
    <name evidence="2" type="ORF">BS47DRAFT_1370540</name>
</gene>
<protein>
    <recommendedName>
        <fullName evidence="1">Ubiquitin-like domain-containing protein</fullName>
    </recommendedName>
</protein>
<proteinExistence type="predicted"/>
<dbReference type="InterPro" id="IPR051658">
    <property type="entry name" value="UBLCP1"/>
</dbReference>
<dbReference type="PROSITE" id="PS50053">
    <property type="entry name" value="UBIQUITIN_2"/>
    <property type="match status" value="1"/>
</dbReference>
<organism evidence="2 3">
    <name type="scientific">Hydnum rufescens UP504</name>
    <dbReference type="NCBI Taxonomy" id="1448309"/>
    <lineage>
        <taxon>Eukaryota</taxon>
        <taxon>Fungi</taxon>
        <taxon>Dikarya</taxon>
        <taxon>Basidiomycota</taxon>
        <taxon>Agaricomycotina</taxon>
        <taxon>Agaricomycetes</taxon>
        <taxon>Cantharellales</taxon>
        <taxon>Hydnaceae</taxon>
        <taxon>Hydnum</taxon>
    </lineage>
</organism>
<dbReference type="OrthoDB" id="1711508at2759"/>
<reference evidence="2" key="1">
    <citation type="journal article" date="2020" name="Nat. Commun.">
        <title>Large-scale genome sequencing of mycorrhizal fungi provides insights into the early evolution of symbiotic traits.</title>
        <authorList>
            <person name="Miyauchi S."/>
            <person name="Kiss E."/>
            <person name="Kuo A."/>
            <person name="Drula E."/>
            <person name="Kohler A."/>
            <person name="Sanchez-Garcia M."/>
            <person name="Morin E."/>
            <person name="Andreopoulos B."/>
            <person name="Barry K.W."/>
            <person name="Bonito G."/>
            <person name="Buee M."/>
            <person name="Carver A."/>
            <person name="Chen C."/>
            <person name="Cichocki N."/>
            <person name="Clum A."/>
            <person name="Culley D."/>
            <person name="Crous P.W."/>
            <person name="Fauchery L."/>
            <person name="Girlanda M."/>
            <person name="Hayes R.D."/>
            <person name="Keri Z."/>
            <person name="LaButti K."/>
            <person name="Lipzen A."/>
            <person name="Lombard V."/>
            <person name="Magnuson J."/>
            <person name="Maillard F."/>
            <person name="Murat C."/>
            <person name="Nolan M."/>
            <person name="Ohm R.A."/>
            <person name="Pangilinan J."/>
            <person name="Pereira M.F."/>
            <person name="Perotto S."/>
            <person name="Peter M."/>
            <person name="Pfister S."/>
            <person name="Riley R."/>
            <person name="Sitrit Y."/>
            <person name="Stielow J.B."/>
            <person name="Szollosi G."/>
            <person name="Zifcakova L."/>
            <person name="Stursova M."/>
            <person name="Spatafora J.W."/>
            <person name="Tedersoo L."/>
            <person name="Vaario L.M."/>
            <person name="Yamada A."/>
            <person name="Yan M."/>
            <person name="Wang P."/>
            <person name="Xu J."/>
            <person name="Bruns T."/>
            <person name="Baldrian P."/>
            <person name="Vilgalys R."/>
            <person name="Dunand C."/>
            <person name="Henrissat B."/>
            <person name="Grigoriev I.V."/>
            <person name="Hibbett D."/>
            <person name="Nagy L.G."/>
            <person name="Martin F.M."/>
        </authorList>
    </citation>
    <scope>NUCLEOTIDE SEQUENCE</scope>
    <source>
        <strain evidence="2">UP504</strain>
    </source>
</reference>
<dbReference type="SUPFAM" id="SSF56784">
    <property type="entry name" value="HAD-like"/>
    <property type="match status" value="1"/>
</dbReference>
<name>A0A9P6E2B8_9AGAM</name>
<evidence type="ECO:0000313" key="3">
    <source>
        <dbReference type="Proteomes" id="UP000886523"/>
    </source>
</evidence>
<keyword evidence="3" id="KW-1185">Reference proteome</keyword>
<dbReference type="AlphaFoldDB" id="A0A9P6E2B8"/>
<feature type="domain" description="Ubiquitin-like" evidence="1">
    <location>
        <begin position="1"/>
        <end position="55"/>
    </location>
</feature>
<evidence type="ECO:0000313" key="2">
    <source>
        <dbReference type="EMBL" id="KAF9520000.1"/>
    </source>
</evidence>
<dbReference type="Gene3D" id="3.40.50.1000">
    <property type="entry name" value="HAD superfamily/HAD-like"/>
    <property type="match status" value="1"/>
</dbReference>
<dbReference type="Proteomes" id="UP000886523">
    <property type="component" value="Unassembled WGS sequence"/>
</dbReference>
<dbReference type="GO" id="GO:0004722">
    <property type="term" value="F:protein serine/threonine phosphatase activity"/>
    <property type="evidence" value="ECO:0007669"/>
    <property type="project" value="TreeGrafter"/>
</dbReference>
<dbReference type="InterPro" id="IPR023214">
    <property type="entry name" value="HAD_sf"/>
</dbReference>
<dbReference type="InterPro" id="IPR004274">
    <property type="entry name" value="FCP1_dom"/>
</dbReference>
<dbReference type="GO" id="GO:0090364">
    <property type="term" value="P:regulation of proteasome assembly"/>
    <property type="evidence" value="ECO:0007669"/>
    <property type="project" value="InterPro"/>
</dbReference>
<dbReference type="InterPro" id="IPR029071">
    <property type="entry name" value="Ubiquitin-like_domsf"/>
</dbReference>
<sequence length="300" mass="34473">MDLKDKLYSLTSVPPERQKILGLVKGKLPPDECTIRDLKLAGGRKFTLVGTPIGKELKERTEDMPDVMNDFDIDVSEYPELMRAFANDQRNIRKIREATESLDIHLINPPRPASPFSQSLVDTKPLLDGCLPTAECARPGLHTFLEAVYPYYDICIWSQTSWVWLETKLVELRMLGCDQPYKICFVLDKRPMFKVFTKRDGKSFAHHVKPLKIIWNKFPQWNANNTIHIDDLSRNFALNYSCGLKISAFKDAHTLQGVADRELFKLSQYLVHIASFFPDFNGIDHKDWKSVVRSLKPSSD</sequence>
<dbReference type="SMART" id="SM00577">
    <property type="entry name" value="CPDc"/>
    <property type="match status" value="1"/>
</dbReference>
<dbReference type="GO" id="GO:0005634">
    <property type="term" value="C:nucleus"/>
    <property type="evidence" value="ECO:0007669"/>
    <property type="project" value="TreeGrafter"/>
</dbReference>
<dbReference type="InterPro" id="IPR000626">
    <property type="entry name" value="Ubiquitin-like_dom"/>
</dbReference>
<dbReference type="PANTHER" id="PTHR48493">
    <property type="entry name" value="UBIQUITIN-LIKE DOMAIN-CONTAINING CTD PHOSPHATASE 1"/>
    <property type="match status" value="1"/>
</dbReference>